<dbReference type="InParanoid" id="D6RQ28"/>
<keyword evidence="1" id="KW-1133">Transmembrane helix</keyword>
<dbReference type="RefSeq" id="XP_002910442.1">
    <property type="nucleotide sequence ID" value="XM_002910396.1"/>
</dbReference>
<dbReference type="VEuPathDB" id="FungiDB:CC1G_15349"/>
<keyword evidence="1" id="KW-0812">Transmembrane</keyword>
<reference evidence="2 3" key="1">
    <citation type="journal article" date="2010" name="Proc. Natl. Acad. Sci. U.S.A.">
        <title>Insights into evolution of multicellular fungi from the assembled chromosomes of the mushroom Coprinopsis cinerea (Coprinus cinereus).</title>
        <authorList>
            <person name="Stajich J.E."/>
            <person name="Wilke S.K."/>
            <person name="Ahren D."/>
            <person name="Au C.H."/>
            <person name="Birren B.W."/>
            <person name="Borodovsky M."/>
            <person name="Burns C."/>
            <person name="Canback B."/>
            <person name="Casselton L.A."/>
            <person name="Cheng C.K."/>
            <person name="Deng J."/>
            <person name="Dietrich F.S."/>
            <person name="Fargo D.C."/>
            <person name="Farman M.L."/>
            <person name="Gathman A.C."/>
            <person name="Goldberg J."/>
            <person name="Guigo R."/>
            <person name="Hoegger P.J."/>
            <person name="Hooker J.B."/>
            <person name="Huggins A."/>
            <person name="James T.Y."/>
            <person name="Kamada T."/>
            <person name="Kilaru S."/>
            <person name="Kodira C."/>
            <person name="Kues U."/>
            <person name="Kupfer D."/>
            <person name="Kwan H.S."/>
            <person name="Lomsadze A."/>
            <person name="Li W."/>
            <person name="Lilly W.W."/>
            <person name="Ma L.J."/>
            <person name="Mackey A.J."/>
            <person name="Manning G."/>
            <person name="Martin F."/>
            <person name="Muraguchi H."/>
            <person name="Natvig D.O."/>
            <person name="Palmerini H."/>
            <person name="Ramesh M.A."/>
            <person name="Rehmeyer C.J."/>
            <person name="Roe B.A."/>
            <person name="Shenoy N."/>
            <person name="Stanke M."/>
            <person name="Ter-Hovhannisyan V."/>
            <person name="Tunlid A."/>
            <person name="Velagapudi R."/>
            <person name="Vision T.J."/>
            <person name="Zeng Q."/>
            <person name="Zolan M.E."/>
            <person name="Pukkila P.J."/>
        </authorList>
    </citation>
    <scope>NUCLEOTIDE SEQUENCE [LARGE SCALE GENOMIC DNA]</scope>
    <source>
        <strain evidence="3">Okayama-7 / 130 / ATCC MYA-4618 / FGSC 9003</strain>
    </source>
</reference>
<evidence type="ECO:0000256" key="1">
    <source>
        <dbReference type="SAM" id="Phobius"/>
    </source>
</evidence>
<dbReference type="KEGG" id="cci:CC1G_15349"/>
<feature type="transmembrane region" description="Helical" evidence="1">
    <location>
        <begin position="45"/>
        <end position="63"/>
    </location>
</feature>
<sequence length="138" mass="14974">MKESLPALTLGRQNGAQALSLDFIAINLIVSMASRGVPFRGYLRVAISLTSIVPLVLLVVFALDQVNALAVTFPPKQVKVREENIDSAPIAARDLPVIEDQAAKRGEVVEAREPIFNLDATLIKGAHGHWSPRIGNRK</sequence>
<comment type="caution">
    <text evidence="2">The sequence shown here is derived from an EMBL/GenBank/DDBJ whole genome shotgun (WGS) entry which is preliminary data.</text>
</comment>
<evidence type="ECO:0000313" key="2">
    <source>
        <dbReference type="EMBL" id="EFI26948.1"/>
    </source>
</evidence>
<dbReference type="EMBL" id="AACS02000010">
    <property type="protein sequence ID" value="EFI26948.1"/>
    <property type="molecule type" value="Genomic_DNA"/>
</dbReference>
<keyword evidence="3" id="KW-1185">Reference proteome</keyword>
<proteinExistence type="predicted"/>
<dbReference type="AlphaFoldDB" id="D6RQ28"/>
<accession>D6RQ28</accession>
<dbReference type="HOGENOM" id="CLU_1855165_0_0_1"/>
<organism evidence="2 3">
    <name type="scientific">Coprinopsis cinerea (strain Okayama-7 / 130 / ATCC MYA-4618 / FGSC 9003)</name>
    <name type="common">Inky cap fungus</name>
    <name type="synonym">Hormographiella aspergillata</name>
    <dbReference type="NCBI Taxonomy" id="240176"/>
    <lineage>
        <taxon>Eukaryota</taxon>
        <taxon>Fungi</taxon>
        <taxon>Dikarya</taxon>
        <taxon>Basidiomycota</taxon>
        <taxon>Agaricomycotina</taxon>
        <taxon>Agaricomycetes</taxon>
        <taxon>Agaricomycetidae</taxon>
        <taxon>Agaricales</taxon>
        <taxon>Agaricineae</taxon>
        <taxon>Psathyrellaceae</taxon>
        <taxon>Coprinopsis</taxon>
    </lineage>
</organism>
<keyword evidence="1" id="KW-0472">Membrane</keyword>
<evidence type="ECO:0000313" key="3">
    <source>
        <dbReference type="Proteomes" id="UP000001861"/>
    </source>
</evidence>
<feature type="transmembrane region" description="Helical" evidence="1">
    <location>
        <begin position="15"/>
        <end position="33"/>
    </location>
</feature>
<dbReference type="Proteomes" id="UP000001861">
    <property type="component" value="Unassembled WGS sequence"/>
</dbReference>
<dbReference type="GeneID" id="9378362"/>
<name>D6RQ28_COPC7</name>
<protein>
    <submittedName>
        <fullName evidence="2">Uncharacterized protein</fullName>
    </submittedName>
</protein>
<gene>
    <name evidence="2" type="ORF">CC1G_15349</name>
</gene>